<dbReference type="EMBL" id="CP030057">
    <property type="protein sequence ID" value="QOZ60512.1"/>
    <property type="molecule type" value="Genomic_DNA"/>
</dbReference>
<keyword evidence="1" id="KW-1277">Toxin-antitoxin system</keyword>
<dbReference type="Proteomes" id="UP000625079">
    <property type="component" value="Unassembled WGS sequence"/>
</dbReference>
<dbReference type="InterPro" id="IPR035093">
    <property type="entry name" value="RelE/ParE_toxin_dom_sf"/>
</dbReference>
<accession>A0A410V711</accession>
<evidence type="ECO:0000313" key="5">
    <source>
        <dbReference type="Proteomes" id="UP000625079"/>
    </source>
</evidence>
<evidence type="ECO:0008006" key="6">
    <source>
        <dbReference type="Google" id="ProtNLM"/>
    </source>
</evidence>
<evidence type="ECO:0000313" key="2">
    <source>
        <dbReference type="EMBL" id="GGI23811.1"/>
    </source>
</evidence>
<dbReference type="PANTHER" id="PTHR40588:SF1">
    <property type="entry name" value="MRNA INTERFERASE TOXIN YAFQ"/>
    <property type="match status" value="1"/>
</dbReference>
<dbReference type="Pfam" id="PF15738">
    <property type="entry name" value="YafQ_toxin"/>
    <property type="match status" value="1"/>
</dbReference>
<dbReference type="Gene3D" id="3.30.2310.20">
    <property type="entry name" value="RelE-like"/>
    <property type="match status" value="1"/>
</dbReference>
<dbReference type="NCBIfam" id="TIGR02385">
    <property type="entry name" value="RelE_StbE"/>
    <property type="match status" value="1"/>
</dbReference>
<protein>
    <recommendedName>
        <fullName evidence="6">Type II toxin-antitoxin system YafQ family toxin</fullName>
    </recommendedName>
</protein>
<evidence type="ECO:0000256" key="1">
    <source>
        <dbReference type="ARBA" id="ARBA00022649"/>
    </source>
</evidence>
<dbReference type="OrthoDB" id="7030467at2"/>
<reference evidence="2" key="1">
    <citation type="journal article" date="2014" name="Int. J. Syst. Evol. Microbiol.">
        <title>Complete genome sequence of Corynebacterium casei LMG S-19264T (=DSM 44701T), isolated from a smear-ripened cheese.</title>
        <authorList>
            <consortium name="US DOE Joint Genome Institute (JGI-PGF)"/>
            <person name="Walter F."/>
            <person name="Albersmeier A."/>
            <person name="Kalinowski J."/>
            <person name="Ruckert C."/>
        </authorList>
    </citation>
    <scope>NUCLEOTIDE SEQUENCE</scope>
    <source>
        <strain evidence="2">CGMCC 1.15034</strain>
    </source>
</reference>
<gene>
    <name evidence="2" type="ORF">GCM10010987_26250</name>
    <name evidence="3" type="ORF">XH86_18630</name>
</gene>
<dbReference type="InterPro" id="IPR007712">
    <property type="entry name" value="RelE/ParE_toxin"/>
</dbReference>
<keyword evidence="4" id="KW-1185">Reference proteome</keyword>
<reference evidence="2" key="3">
    <citation type="submission" date="2022-12" db="EMBL/GenBank/DDBJ databases">
        <authorList>
            <person name="Sun Q."/>
            <person name="Zhou Y."/>
        </authorList>
    </citation>
    <scope>NUCLEOTIDE SEQUENCE</scope>
    <source>
        <strain evidence="2">CGMCC 1.15034</strain>
    </source>
</reference>
<dbReference type="GO" id="GO:0006415">
    <property type="term" value="P:translational termination"/>
    <property type="evidence" value="ECO:0007669"/>
    <property type="project" value="TreeGrafter"/>
</dbReference>
<evidence type="ECO:0000313" key="3">
    <source>
        <dbReference type="EMBL" id="QOZ60512.1"/>
    </source>
</evidence>
<dbReference type="InterPro" id="IPR004386">
    <property type="entry name" value="Toxin_YafQ-like"/>
</dbReference>
<dbReference type="GO" id="GO:0004521">
    <property type="term" value="F:RNA endonuclease activity"/>
    <property type="evidence" value="ECO:0007669"/>
    <property type="project" value="TreeGrafter"/>
</dbReference>
<dbReference type="GO" id="GO:0006402">
    <property type="term" value="P:mRNA catabolic process"/>
    <property type="evidence" value="ECO:0007669"/>
    <property type="project" value="TreeGrafter"/>
</dbReference>
<organism evidence="2 5">
    <name type="scientific">Bradyrhizobium guangdongense</name>
    <dbReference type="NCBI Taxonomy" id="1325090"/>
    <lineage>
        <taxon>Bacteria</taxon>
        <taxon>Pseudomonadati</taxon>
        <taxon>Pseudomonadota</taxon>
        <taxon>Alphaproteobacteria</taxon>
        <taxon>Hyphomicrobiales</taxon>
        <taxon>Nitrobacteraceae</taxon>
        <taxon>Bradyrhizobium</taxon>
    </lineage>
</organism>
<reference evidence="3 4" key="2">
    <citation type="submission" date="2018-06" db="EMBL/GenBank/DDBJ databases">
        <title>Comparative genomics of rhizobia nodulating Arachis hypogaea in China.</title>
        <authorList>
            <person name="Li Y."/>
        </authorList>
    </citation>
    <scope>NUCLEOTIDE SEQUENCE [LARGE SCALE GENOMIC DNA]</scope>
    <source>
        <strain evidence="3 4">CCBAU 51658</strain>
    </source>
</reference>
<dbReference type="Proteomes" id="UP000593880">
    <property type="component" value="Chromosome"/>
</dbReference>
<dbReference type="PANTHER" id="PTHR40588">
    <property type="entry name" value="MRNA INTERFERASE TOXIN YAFQ"/>
    <property type="match status" value="1"/>
</dbReference>
<evidence type="ECO:0000313" key="4">
    <source>
        <dbReference type="Proteomes" id="UP000593880"/>
    </source>
</evidence>
<dbReference type="AlphaFoldDB" id="A0A410V711"/>
<dbReference type="EMBL" id="BMHC01000004">
    <property type="protein sequence ID" value="GGI23811.1"/>
    <property type="molecule type" value="Genomic_DNA"/>
</dbReference>
<dbReference type="SUPFAM" id="SSF143011">
    <property type="entry name" value="RelE-like"/>
    <property type="match status" value="1"/>
</dbReference>
<sequence length="117" mass="13615">MARKPSSDEKPTKEVKWEVAKGFRESWERYKTDSLKEAMKAFNEFKRSNPPKPLPRGMKDHKLEGPLKEYRECHLEGDVLLVYKQLPAGAIKLMRVCTHDEIRGPRGQTLGKTFKEE</sequence>
<dbReference type="RefSeq" id="WP_128966116.1">
    <property type="nucleotide sequence ID" value="NZ_BMHC01000004.1"/>
</dbReference>
<proteinExistence type="predicted"/>
<name>A0A410V711_9BRAD</name>